<organism evidence="1 2">
    <name type="scientific">Marinococcus halophilus</name>
    <dbReference type="NCBI Taxonomy" id="1371"/>
    <lineage>
        <taxon>Bacteria</taxon>
        <taxon>Bacillati</taxon>
        <taxon>Bacillota</taxon>
        <taxon>Bacilli</taxon>
        <taxon>Bacillales</taxon>
        <taxon>Bacillaceae</taxon>
        <taxon>Marinococcus</taxon>
    </lineage>
</organism>
<accession>A0A510Y484</accession>
<evidence type="ECO:0008006" key="3">
    <source>
        <dbReference type="Google" id="ProtNLM"/>
    </source>
</evidence>
<dbReference type="AlphaFoldDB" id="A0A510Y484"/>
<reference evidence="1 2" key="1">
    <citation type="submission" date="2019-07" db="EMBL/GenBank/DDBJ databases">
        <title>Whole genome shotgun sequence of Marinococcus halophilus NBRC 102359.</title>
        <authorList>
            <person name="Hosoyama A."/>
            <person name="Uohara A."/>
            <person name="Ohji S."/>
            <person name="Ichikawa N."/>
        </authorList>
    </citation>
    <scope>NUCLEOTIDE SEQUENCE [LARGE SCALE GENOMIC DNA]</scope>
    <source>
        <strain evidence="1 2">NBRC 102359</strain>
    </source>
</reference>
<sequence>MGAFGIKNGSQIKQWARLVQNGEEYRFRQPVGKQYTYGKGP</sequence>
<proteinExistence type="predicted"/>
<dbReference type="EMBL" id="BJUN01000004">
    <property type="protein sequence ID" value="GEK58156.1"/>
    <property type="molecule type" value="Genomic_DNA"/>
</dbReference>
<protein>
    <recommendedName>
        <fullName evidence="3">Transposase</fullName>
    </recommendedName>
</protein>
<gene>
    <name evidence="1" type="ORF">MHA01_10610</name>
</gene>
<evidence type="ECO:0000313" key="2">
    <source>
        <dbReference type="Proteomes" id="UP000321051"/>
    </source>
</evidence>
<comment type="caution">
    <text evidence="1">The sequence shown here is derived from an EMBL/GenBank/DDBJ whole genome shotgun (WGS) entry which is preliminary data.</text>
</comment>
<dbReference type="Proteomes" id="UP000321051">
    <property type="component" value="Unassembled WGS sequence"/>
</dbReference>
<name>A0A510Y484_MARHA</name>
<keyword evidence="2" id="KW-1185">Reference proteome</keyword>
<evidence type="ECO:0000313" key="1">
    <source>
        <dbReference type="EMBL" id="GEK58156.1"/>
    </source>
</evidence>